<reference evidence="1" key="1">
    <citation type="submission" date="2019-03" db="EMBL/GenBank/DDBJ databases">
        <title>Single cell metagenomics reveals metabolic interactions within the superorganism composed of flagellate Streblomastix strix and complex community of Bacteroidetes bacteria on its surface.</title>
        <authorList>
            <person name="Treitli S.C."/>
            <person name="Kolisko M."/>
            <person name="Husnik F."/>
            <person name="Keeling P."/>
            <person name="Hampl V."/>
        </authorList>
    </citation>
    <scope>NUCLEOTIDE SEQUENCE</scope>
    <source>
        <strain evidence="1">STM</strain>
    </source>
</reference>
<dbReference type="InterPro" id="IPR013792">
    <property type="entry name" value="RNA3'P_cycl/enolpyr_Trfase_a/b"/>
</dbReference>
<gene>
    <name evidence="1" type="ORF">EZS27_043657</name>
</gene>
<dbReference type="EMBL" id="SNRY01011303">
    <property type="protein sequence ID" value="KAA6304695.1"/>
    <property type="molecule type" value="Genomic_DNA"/>
</dbReference>
<name>A0A5J4P5Q2_9ZZZZ</name>
<dbReference type="GO" id="GO:0003824">
    <property type="term" value="F:catalytic activity"/>
    <property type="evidence" value="ECO:0007669"/>
    <property type="project" value="InterPro"/>
</dbReference>
<accession>A0A5J4P5Q2</accession>
<sequence length="110" mass="12426">KLLADALYIGSSVGEAMVTAYGMKYLSERERPFNRYPDKINALAKGEYIPQNLSDSDDTRVMIEALNGETEVIDIKAAGTAMRFLTAYLSVTPPYFRQNKNRRTVVREND</sequence>
<dbReference type="AlphaFoldDB" id="A0A5J4P5Q2"/>
<feature type="non-terminal residue" evidence="1">
    <location>
        <position position="1"/>
    </location>
</feature>
<comment type="caution">
    <text evidence="1">The sequence shown here is derived from an EMBL/GenBank/DDBJ whole genome shotgun (WGS) entry which is preliminary data.</text>
</comment>
<proteinExistence type="predicted"/>
<evidence type="ECO:0000313" key="1">
    <source>
        <dbReference type="EMBL" id="KAA6304695.1"/>
    </source>
</evidence>
<protein>
    <submittedName>
        <fullName evidence="1">Uncharacterized protein</fullName>
    </submittedName>
</protein>
<dbReference type="SUPFAM" id="SSF55205">
    <property type="entry name" value="EPT/RTPC-like"/>
    <property type="match status" value="1"/>
</dbReference>
<organism evidence="1">
    <name type="scientific">termite gut metagenome</name>
    <dbReference type="NCBI Taxonomy" id="433724"/>
    <lineage>
        <taxon>unclassified sequences</taxon>
        <taxon>metagenomes</taxon>
        <taxon>organismal metagenomes</taxon>
    </lineage>
</organism>